<feature type="active site" description="Charge relay system" evidence="5">
    <location>
        <position position="159"/>
    </location>
</feature>
<dbReference type="Gene3D" id="3.90.1300.10">
    <property type="entry name" value="Amidase signature (AS) domain"/>
    <property type="match status" value="1"/>
</dbReference>
<evidence type="ECO:0000256" key="5">
    <source>
        <dbReference type="PIRSR" id="PIRSR001221-1"/>
    </source>
</evidence>
<dbReference type="Proteomes" id="UP000746612">
    <property type="component" value="Unassembled WGS sequence"/>
</dbReference>
<dbReference type="PIRSF" id="PIRSF001221">
    <property type="entry name" value="Amidase_fungi"/>
    <property type="match status" value="1"/>
</dbReference>
<dbReference type="InterPro" id="IPR020556">
    <property type="entry name" value="Amidase_CS"/>
</dbReference>
<evidence type="ECO:0000256" key="1">
    <source>
        <dbReference type="ARBA" id="ARBA00001311"/>
    </source>
</evidence>
<comment type="similarity">
    <text evidence="2">Belongs to the amidase family.</text>
</comment>
<proteinExistence type="inferred from homology"/>
<comment type="catalytic activity">
    <reaction evidence="1">
        <text>a monocarboxylic acid amide + H2O = a monocarboxylate + NH4(+)</text>
        <dbReference type="Rhea" id="RHEA:12020"/>
        <dbReference type="ChEBI" id="CHEBI:15377"/>
        <dbReference type="ChEBI" id="CHEBI:28938"/>
        <dbReference type="ChEBI" id="CHEBI:35757"/>
        <dbReference type="ChEBI" id="CHEBI:83628"/>
        <dbReference type="EC" id="3.5.1.4"/>
    </reaction>
</comment>
<feature type="binding site" evidence="6">
    <location>
        <position position="234"/>
    </location>
    <ligand>
        <name>substrate</name>
    </ligand>
</feature>
<comment type="caution">
    <text evidence="7">The sequence shown here is derived from an EMBL/GenBank/DDBJ whole genome shotgun (WGS) entry which is preliminary data.</text>
</comment>
<feature type="active site" description="Acyl-ester intermediate" evidence="5">
    <location>
        <position position="258"/>
    </location>
</feature>
<keyword evidence="4" id="KW-0378">Hydrolase</keyword>
<organism evidence="7 8">
    <name type="scientific">Gibberella zeae</name>
    <name type="common">Wheat head blight fungus</name>
    <name type="synonym">Fusarium graminearum</name>
    <dbReference type="NCBI Taxonomy" id="5518"/>
    <lineage>
        <taxon>Eukaryota</taxon>
        <taxon>Fungi</taxon>
        <taxon>Dikarya</taxon>
        <taxon>Ascomycota</taxon>
        <taxon>Pezizomycotina</taxon>
        <taxon>Sordariomycetes</taxon>
        <taxon>Hypocreomycetidae</taxon>
        <taxon>Hypocreales</taxon>
        <taxon>Nectriaceae</taxon>
        <taxon>Fusarium</taxon>
    </lineage>
</organism>
<feature type="binding site" evidence="6">
    <location>
        <begin position="255"/>
        <end position="258"/>
    </location>
    <ligand>
        <name>substrate</name>
    </ligand>
</feature>
<evidence type="ECO:0000256" key="3">
    <source>
        <dbReference type="ARBA" id="ARBA00012922"/>
    </source>
</evidence>
<dbReference type="InterPro" id="IPR036928">
    <property type="entry name" value="AS_sf"/>
</dbReference>
<sequence>MVSVLHNHISCGIQHSTIPGIISYLVIFSYSLFDDTMVIVSEEAISGSQRPWTEIVASKRATREALLEKHRPEGDLKPSAGAEIFDVQDIINLLETKQVSAVDLIRGFIARSYEAHRKTNCLTEICFDDAIAQAKRLDDFQRENGRLIGPLHGVPVTVKDQFNIAVLDSTLGYVGRAFAPASSDAPLVTRLKELGAVIIAKTNLPQSIMWCETDNPLWGLTTHPDDPALTPGGSSGGEATMLALGGSLIGWGTDIGGSIRIPSHMNGIWGLKPSSVRMTYRGVEVTLDGQQHIPSAVGPMARSLESVTLVTKLAIEAEHWTIDPQLPPLPWNETIFQTFSKRPLVMGALLDDGLVKVHPPIERVFRETLEKLKAAGHEIVEWDSTLHPELINLMDKYYTSDGGEDIRRAVEEGGEPFLPQIKSLVDRGNPISVYSYWQLNKRKVAAQNAYHDMWNAARSSSGQHVDVLLVPTMPHTAVPHGSCRWTGYTKVFNFLDYTALAFPAGKANKELDEKYNVKYDARNEIDAWNWGLYDGLAMEGRDVGLQLVGRRFEEEKVLGAMTQIKKLL</sequence>
<dbReference type="PANTHER" id="PTHR46072">
    <property type="entry name" value="AMIDASE-RELATED-RELATED"/>
    <property type="match status" value="1"/>
</dbReference>
<evidence type="ECO:0000313" key="8">
    <source>
        <dbReference type="Proteomes" id="UP000746612"/>
    </source>
</evidence>
<feature type="binding site" evidence="6">
    <location>
        <position position="208"/>
    </location>
    <ligand>
        <name>substrate</name>
    </ligand>
</feature>
<dbReference type="AlphaFoldDB" id="A0A8H3Q7D7"/>
<protein>
    <recommendedName>
        <fullName evidence="3">amidase</fullName>
        <ecNumber evidence="3">3.5.1.4</ecNumber>
    </recommendedName>
</protein>
<accession>A0A8H3Q7D7</accession>
<evidence type="ECO:0000313" key="7">
    <source>
        <dbReference type="EMBL" id="CAG1987831.1"/>
    </source>
</evidence>
<dbReference type="PROSITE" id="PS00571">
    <property type="entry name" value="AMIDASES"/>
    <property type="match status" value="1"/>
</dbReference>
<evidence type="ECO:0000256" key="6">
    <source>
        <dbReference type="PIRSR" id="PIRSR001221-2"/>
    </source>
</evidence>
<dbReference type="GO" id="GO:0004040">
    <property type="term" value="F:amidase activity"/>
    <property type="evidence" value="ECO:0007669"/>
    <property type="project" value="UniProtKB-EC"/>
</dbReference>
<dbReference type="EC" id="3.5.1.4" evidence="3"/>
<dbReference type="Pfam" id="PF01425">
    <property type="entry name" value="Amidase"/>
    <property type="match status" value="1"/>
</dbReference>
<dbReference type="InterPro" id="IPR023631">
    <property type="entry name" value="Amidase_dom"/>
</dbReference>
<feature type="active site" description="Charge relay system" evidence="5">
    <location>
        <position position="234"/>
    </location>
</feature>
<name>A0A8H3Q7D7_GIBZA</name>
<evidence type="ECO:0000256" key="2">
    <source>
        <dbReference type="ARBA" id="ARBA00009199"/>
    </source>
</evidence>
<dbReference type="EMBL" id="CAJPIJ010000143">
    <property type="protein sequence ID" value="CAG1987831.1"/>
    <property type="molecule type" value="Genomic_DNA"/>
</dbReference>
<gene>
    <name evidence="7" type="ORF">MDCFG202_LOCUS300900</name>
</gene>
<reference evidence="7" key="1">
    <citation type="submission" date="2021-03" db="EMBL/GenBank/DDBJ databases">
        <authorList>
            <person name="Alouane T."/>
            <person name="Langin T."/>
            <person name="Bonhomme L."/>
        </authorList>
    </citation>
    <scope>NUCLEOTIDE SEQUENCE</scope>
    <source>
        <strain evidence="7">MDC_Fg202</strain>
    </source>
</reference>
<evidence type="ECO:0000256" key="4">
    <source>
        <dbReference type="ARBA" id="ARBA00022801"/>
    </source>
</evidence>
<dbReference type="PANTHER" id="PTHR46072:SF2">
    <property type="entry name" value="AMIDASE (EUROFUNG)"/>
    <property type="match status" value="1"/>
</dbReference>
<dbReference type="SUPFAM" id="SSF75304">
    <property type="entry name" value="Amidase signature (AS) enzymes"/>
    <property type="match status" value="1"/>
</dbReference>